<keyword evidence="1" id="KW-0472">Membrane</keyword>
<dbReference type="InterPro" id="IPR025110">
    <property type="entry name" value="AMP-bd_C"/>
</dbReference>
<feature type="domain" description="AMP-dependent synthetase/ligase" evidence="2">
    <location>
        <begin position="42"/>
        <end position="384"/>
    </location>
</feature>
<proteinExistence type="predicted"/>
<dbReference type="RefSeq" id="WP_310770826.1">
    <property type="nucleotide sequence ID" value="NZ_CP134050.1"/>
</dbReference>
<dbReference type="PANTHER" id="PTHR43201:SF32">
    <property type="entry name" value="2-SUCCINYLBENZOATE--COA LIGASE, CHLOROPLASTIC_PEROXISOMAL"/>
    <property type="match status" value="1"/>
</dbReference>
<dbReference type="CDD" id="cd04433">
    <property type="entry name" value="AFD_class_I"/>
    <property type="match status" value="1"/>
</dbReference>
<keyword evidence="1" id="KW-1133">Transmembrane helix</keyword>
<reference evidence="4 5" key="1">
    <citation type="submission" date="2023-09" db="EMBL/GenBank/DDBJ databases">
        <title>Complete Genome and Methylome dissection of Bacillus brevis NEB573 original source of BbsI restriction endonuclease.</title>
        <authorList>
            <person name="Fomenkov A."/>
            <person name="Roberts R.D."/>
        </authorList>
    </citation>
    <scope>NUCLEOTIDE SEQUENCE [LARGE SCALE GENOMIC DNA]</scope>
    <source>
        <strain evidence="4 5">NEB573</strain>
    </source>
</reference>
<dbReference type="PANTHER" id="PTHR43201">
    <property type="entry name" value="ACYL-COA SYNTHETASE"/>
    <property type="match status" value="1"/>
</dbReference>
<dbReference type="Pfam" id="PF13193">
    <property type="entry name" value="AMP-binding_C"/>
    <property type="match status" value="1"/>
</dbReference>
<evidence type="ECO:0000313" key="5">
    <source>
        <dbReference type="Proteomes" id="UP001256827"/>
    </source>
</evidence>
<dbReference type="InterPro" id="IPR000873">
    <property type="entry name" value="AMP-dep_synth/lig_dom"/>
</dbReference>
<dbReference type="Pfam" id="PF00501">
    <property type="entry name" value="AMP-binding"/>
    <property type="match status" value="1"/>
</dbReference>
<organism evidence="4 5">
    <name type="scientific">Brevibacillus brevis</name>
    <name type="common">Bacillus brevis</name>
    <dbReference type="NCBI Taxonomy" id="1393"/>
    <lineage>
        <taxon>Bacteria</taxon>
        <taxon>Bacillati</taxon>
        <taxon>Bacillota</taxon>
        <taxon>Bacilli</taxon>
        <taxon>Bacillales</taxon>
        <taxon>Paenibacillaceae</taxon>
        <taxon>Brevibacillus</taxon>
    </lineage>
</organism>
<feature type="transmembrane region" description="Helical" evidence="1">
    <location>
        <begin position="227"/>
        <end position="248"/>
    </location>
</feature>
<accession>A0ABY9TAU9</accession>
<feature type="domain" description="AMP-binding enzyme C-terminal" evidence="3">
    <location>
        <begin position="426"/>
        <end position="501"/>
    </location>
</feature>
<evidence type="ECO:0000259" key="3">
    <source>
        <dbReference type="Pfam" id="PF13193"/>
    </source>
</evidence>
<evidence type="ECO:0000313" key="4">
    <source>
        <dbReference type="EMBL" id="WNC16296.1"/>
    </source>
</evidence>
<sequence>MRILYLFLVLGKLRLLSLKGLYQIALAIRHYGINVMVLLKVAASMHGPKEALVDEKGSVSYRQLLEESERLSILLKHQYGLGSGRKVGFLCKNHASFVKAVFAVSLTGADLCLLHPEMSLRQFNQWLGDHDPDLLVYDAELTSYLERSSYAKEKLASDSLSNIDGLFESNGWEGEKPSRTSSSRLQLMTGGTTGVPKKVEHRPSLFDYLPPFYALLTRLPLLQHRTAYIATPLFHGYGIAFLFLLLALGKKIVLTPGFHAGKACDLIRKHEVGIVTAVPLMIQKILKQSRELPSLGCLISGGAQLHPKLAAEVFHRFGDVLYNLYGTSEAGINLVATPQDLRYSPQTLGKKVPGARLQVRDDRNRELGAGQVGQFCIKNSWSMRNRGRAWIETGDLGYRDRNGYYFLCGRTDDLIVSAGENVYPLEIEQALIDHPDVEDAVVIGIRDEAYGQRLRAIVQPTEAATLTPESLMDWLRPRLARYQLPKEILLADEIPYTHLGKRDKKLPKEKTGEG</sequence>
<dbReference type="SUPFAM" id="SSF56801">
    <property type="entry name" value="Acetyl-CoA synthetase-like"/>
    <property type="match status" value="1"/>
</dbReference>
<evidence type="ECO:0000259" key="2">
    <source>
        <dbReference type="Pfam" id="PF00501"/>
    </source>
</evidence>
<dbReference type="Gene3D" id="3.40.50.12780">
    <property type="entry name" value="N-terminal domain of ligase-like"/>
    <property type="match status" value="1"/>
</dbReference>
<dbReference type="Proteomes" id="UP001256827">
    <property type="component" value="Chromosome"/>
</dbReference>
<gene>
    <name evidence="4" type="ORF">RGB73_08265</name>
</gene>
<keyword evidence="1" id="KW-0812">Transmembrane</keyword>
<dbReference type="InterPro" id="IPR045851">
    <property type="entry name" value="AMP-bd_C_sf"/>
</dbReference>
<dbReference type="Gene3D" id="3.30.300.30">
    <property type="match status" value="1"/>
</dbReference>
<dbReference type="EMBL" id="CP134050">
    <property type="protein sequence ID" value="WNC16296.1"/>
    <property type="molecule type" value="Genomic_DNA"/>
</dbReference>
<dbReference type="InterPro" id="IPR042099">
    <property type="entry name" value="ANL_N_sf"/>
</dbReference>
<keyword evidence="5" id="KW-1185">Reference proteome</keyword>
<name>A0ABY9TAU9_BREBE</name>
<evidence type="ECO:0000256" key="1">
    <source>
        <dbReference type="SAM" id="Phobius"/>
    </source>
</evidence>
<protein>
    <submittedName>
        <fullName evidence="4">AMP-binding protein</fullName>
    </submittedName>
</protein>